<evidence type="ECO:0000313" key="7">
    <source>
        <dbReference type="Proteomes" id="UP001152607"/>
    </source>
</evidence>
<dbReference type="Pfam" id="PF04082">
    <property type="entry name" value="Fungal_trans"/>
    <property type="match status" value="1"/>
</dbReference>
<evidence type="ECO:0000256" key="1">
    <source>
        <dbReference type="ARBA" id="ARBA00022723"/>
    </source>
</evidence>
<evidence type="ECO:0000256" key="4">
    <source>
        <dbReference type="SAM" id="MobiDB-lite"/>
    </source>
</evidence>
<dbReference type="SMART" id="SM00906">
    <property type="entry name" value="Fungal_trans"/>
    <property type="match status" value="1"/>
</dbReference>
<dbReference type="OrthoDB" id="103819at2759"/>
<feature type="region of interest" description="Disordered" evidence="4">
    <location>
        <begin position="757"/>
        <end position="809"/>
    </location>
</feature>
<accession>A0A9W4XG00</accession>
<dbReference type="GO" id="GO:0006351">
    <property type="term" value="P:DNA-templated transcription"/>
    <property type="evidence" value="ECO:0007669"/>
    <property type="project" value="InterPro"/>
</dbReference>
<dbReference type="GO" id="GO:0003677">
    <property type="term" value="F:DNA binding"/>
    <property type="evidence" value="ECO:0007669"/>
    <property type="project" value="InterPro"/>
</dbReference>
<name>A0A9W4XG00_9PLEO</name>
<dbReference type="PROSITE" id="PS00463">
    <property type="entry name" value="ZN2_CY6_FUNGAL_1"/>
    <property type="match status" value="1"/>
</dbReference>
<dbReference type="CDD" id="cd00067">
    <property type="entry name" value="GAL4"/>
    <property type="match status" value="1"/>
</dbReference>
<organism evidence="6 7">
    <name type="scientific">Periconia digitata</name>
    <dbReference type="NCBI Taxonomy" id="1303443"/>
    <lineage>
        <taxon>Eukaryota</taxon>
        <taxon>Fungi</taxon>
        <taxon>Dikarya</taxon>
        <taxon>Ascomycota</taxon>
        <taxon>Pezizomycotina</taxon>
        <taxon>Dothideomycetes</taxon>
        <taxon>Pleosporomycetidae</taxon>
        <taxon>Pleosporales</taxon>
        <taxon>Massarineae</taxon>
        <taxon>Periconiaceae</taxon>
        <taxon>Periconia</taxon>
    </lineage>
</organism>
<dbReference type="PANTHER" id="PTHR46910">
    <property type="entry name" value="TRANSCRIPTION FACTOR PDR1"/>
    <property type="match status" value="1"/>
</dbReference>
<dbReference type="InterPro" id="IPR001138">
    <property type="entry name" value="Zn2Cys6_DnaBD"/>
</dbReference>
<proteinExistence type="predicted"/>
<keyword evidence="2" id="KW-0539">Nucleus</keyword>
<keyword evidence="1" id="KW-0479">Metal-binding</keyword>
<dbReference type="GO" id="GO:0008270">
    <property type="term" value="F:zinc ion binding"/>
    <property type="evidence" value="ECO:0007669"/>
    <property type="project" value="InterPro"/>
</dbReference>
<feature type="domain" description="Zn(2)-C6 fungal-type" evidence="5">
    <location>
        <begin position="21"/>
        <end position="50"/>
    </location>
</feature>
<dbReference type="SMART" id="SM00066">
    <property type="entry name" value="GAL4"/>
    <property type="match status" value="1"/>
</dbReference>
<dbReference type="InterPro" id="IPR036864">
    <property type="entry name" value="Zn2-C6_fun-type_DNA-bd_sf"/>
</dbReference>
<dbReference type="AlphaFoldDB" id="A0A9W4XG00"/>
<dbReference type="InterPro" id="IPR007219">
    <property type="entry name" value="XnlR_reg_dom"/>
</dbReference>
<dbReference type="PROSITE" id="PS50048">
    <property type="entry name" value="ZN2_CY6_FUNGAL_2"/>
    <property type="match status" value="1"/>
</dbReference>
<evidence type="ECO:0000256" key="3">
    <source>
        <dbReference type="SAM" id="Coils"/>
    </source>
</evidence>
<sequence length="835" mass="91926">MGSPEDHDGGESVDGARVQRACDACRSRKIRCDRGTPCSNCRSSRLTCVTTASAQKPQRQRVHISDAYEKKIDRIEDRLAGIEHVLEKLATRLSNVDISHDVLEPASQAKSRISSGRSASETNAGTPAPFEGETTLNRQSVFARELLEQAVGSTPSMEQNADIKDALSSLQDMVTRQGHYTNAIPASFSQPYFNRSLADIDATKLEIPPWDVASEVLDKGSVYPTMSFAIVFPFLSMKNMKAGLKETYDNLGEASVGSRLLLFGVLYNLFLEFASYPVLEPRVQGYRRYAITCRTQMEIAMSQLDIYLPPSYDNILALLIGSAYAIEMCKPSLCWILNSNAAQLCQVLGYHRIQTMTNDTEEERNGKIHIFWFIYLMDKTLSLRLGRASVIQDWDMSLPYPVVDHDHERFSALVQMGNKGNSMLLYWIKVAQIQGKTYEKLFSPAAFCKSPEERAQTAKELVEEMNHIWAERGEASVFDLFFVEGWKSPVQEEAMLSPLAYLGLPPDPNMLRLPSRRDHADNVRSALTKHSGPVGKDVKGAFADIGDIFYLADVVVHYSTCALIQRAVSPDNVTFNQECLQSARAALIAHQRCHKQFNIQGNEDLWSGYVHWSILQAPFTPFIVIFCNAVLHCDPTDLSSLADFVQSLESCRTVSEGADKLYKMCYLFLQVAKLYVDAKTKESVASTPSMTAERRARNASAGSEAGFEAAGTGISGGGAAGMRQGGSSTATTLNAIGQFDPYLSALGLMPNPAWPNMSTFPSLNDDGGMTPESSFSQPHQQQQQQQQGFDVGGVGLHGGTGGGGGGGNGLQDWYSGSRYLMNLMEDDIQMPDLGF</sequence>
<dbReference type="InterPro" id="IPR050987">
    <property type="entry name" value="AtrR-like"/>
</dbReference>
<dbReference type="CDD" id="cd12148">
    <property type="entry name" value="fungal_TF_MHR"/>
    <property type="match status" value="1"/>
</dbReference>
<comment type="caution">
    <text evidence="6">The sequence shown here is derived from an EMBL/GenBank/DDBJ whole genome shotgun (WGS) entry which is preliminary data.</text>
</comment>
<evidence type="ECO:0000259" key="5">
    <source>
        <dbReference type="PROSITE" id="PS50048"/>
    </source>
</evidence>
<feature type="coiled-coil region" evidence="3">
    <location>
        <begin position="65"/>
        <end position="92"/>
    </location>
</feature>
<feature type="region of interest" description="Disordered" evidence="4">
    <location>
        <begin position="685"/>
        <end position="707"/>
    </location>
</feature>
<protein>
    <recommendedName>
        <fullName evidence="5">Zn(2)-C6 fungal-type domain-containing protein</fullName>
    </recommendedName>
</protein>
<feature type="compositionally biased region" description="Gly residues" evidence="4">
    <location>
        <begin position="790"/>
        <end position="809"/>
    </location>
</feature>
<dbReference type="EMBL" id="CAOQHR010000001">
    <property type="protein sequence ID" value="CAI6230604.1"/>
    <property type="molecule type" value="Genomic_DNA"/>
</dbReference>
<reference evidence="6" key="1">
    <citation type="submission" date="2023-01" db="EMBL/GenBank/DDBJ databases">
        <authorList>
            <person name="Van Ghelder C."/>
            <person name="Rancurel C."/>
        </authorList>
    </citation>
    <scope>NUCLEOTIDE SEQUENCE</scope>
    <source>
        <strain evidence="6">CNCM I-4278</strain>
    </source>
</reference>
<dbReference type="Pfam" id="PF00172">
    <property type="entry name" value="Zn_clus"/>
    <property type="match status" value="1"/>
</dbReference>
<evidence type="ECO:0000256" key="2">
    <source>
        <dbReference type="ARBA" id="ARBA00023242"/>
    </source>
</evidence>
<dbReference type="GO" id="GO:0000981">
    <property type="term" value="F:DNA-binding transcription factor activity, RNA polymerase II-specific"/>
    <property type="evidence" value="ECO:0007669"/>
    <property type="project" value="InterPro"/>
</dbReference>
<keyword evidence="3" id="KW-0175">Coiled coil</keyword>
<feature type="compositionally biased region" description="Polar residues" evidence="4">
    <location>
        <begin position="108"/>
        <end position="125"/>
    </location>
</feature>
<evidence type="ECO:0000313" key="6">
    <source>
        <dbReference type="EMBL" id="CAI6230604.1"/>
    </source>
</evidence>
<dbReference type="SUPFAM" id="SSF57701">
    <property type="entry name" value="Zn2/Cys6 DNA-binding domain"/>
    <property type="match status" value="1"/>
</dbReference>
<keyword evidence="7" id="KW-1185">Reference proteome</keyword>
<dbReference type="PANTHER" id="PTHR46910:SF5">
    <property type="entry name" value="ZN(II)2CYS6 TRANSCRIPTION FACTOR (EUROFUNG)"/>
    <property type="match status" value="1"/>
</dbReference>
<dbReference type="Gene3D" id="4.10.240.10">
    <property type="entry name" value="Zn(2)-C6 fungal-type DNA-binding domain"/>
    <property type="match status" value="1"/>
</dbReference>
<feature type="region of interest" description="Disordered" evidence="4">
    <location>
        <begin position="106"/>
        <end position="135"/>
    </location>
</feature>
<dbReference type="Proteomes" id="UP001152607">
    <property type="component" value="Unassembled WGS sequence"/>
</dbReference>
<gene>
    <name evidence="6" type="ORF">PDIGIT_LOCUS200</name>
</gene>